<feature type="region of interest" description="Disordered" evidence="3">
    <location>
        <begin position="40"/>
        <end position="61"/>
    </location>
</feature>
<dbReference type="PROSITE" id="PS50002">
    <property type="entry name" value="SH3"/>
    <property type="match status" value="1"/>
</dbReference>
<dbReference type="Pfam" id="PF00018">
    <property type="entry name" value="SH3_1"/>
    <property type="match status" value="1"/>
</dbReference>
<feature type="compositionally biased region" description="Low complexity" evidence="3">
    <location>
        <begin position="46"/>
        <end position="60"/>
    </location>
</feature>
<evidence type="ECO:0000256" key="2">
    <source>
        <dbReference type="PROSITE-ProRule" id="PRU00192"/>
    </source>
</evidence>
<reference evidence="5 6" key="2">
    <citation type="journal article" date="2014" name="J. Gen. Appl. Microbiol.">
        <title>The early diverging ascomycetous budding yeast Saitoella complicata has three histone deacetylases belonging to the Clr6, Hos2, and Rpd3 lineages.</title>
        <authorList>
            <person name="Nishida H."/>
            <person name="Matsumoto T."/>
            <person name="Kondo S."/>
            <person name="Hamamoto M."/>
            <person name="Yoshikawa H."/>
        </authorList>
    </citation>
    <scope>NUCLEOTIDE SEQUENCE [LARGE SCALE GENOMIC DNA]</scope>
    <source>
        <strain evidence="5 6">NRRL Y-17804</strain>
    </source>
</reference>
<keyword evidence="1 2" id="KW-0728">SH3 domain</keyword>
<dbReference type="InterPro" id="IPR001452">
    <property type="entry name" value="SH3_domain"/>
</dbReference>
<reference evidence="5 6" key="3">
    <citation type="journal article" date="2015" name="Genome Announc.">
        <title>Draft Genome Sequence of the Archiascomycetous Yeast Saitoella complicata.</title>
        <authorList>
            <person name="Yamauchi K."/>
            <person name="Kondo S."/>
            <person name="Hamamoto M."/>
            <person name="Takahashi Y."/>
            <person name="Ogura Y."/>
            <person name="Hayashi T."/>
            <person name="Nishida H."/>
        </authorList>
    </citation>
    <scope>NUCLEOTIDE SEQUENCE [LARGE SCALE GENOMIC DNA]</scope>
    <source>
        <strain evidence="5 6">NRRL Y-17804</strain>
    </source>
</reference>
<evidence type="ECO:0000256" key="3">
    <source>
        <dbReference type="SAM" id="MobiDB-lite"/>
    </source>
</evidence>
<dbReference type="SUPFAM" id="SSF50044">
    <property type="entry name" value="SH3-domain"/>
    <property type="match status" value="1"/>
</dbReference>
<evidence type="ECO:0000313" key="6">
    <source>
        <dbReference type="Proteomes" id="UP000033140"/>
    </source>
</evidence>
<dbReference type="InterPro" id="IPR036028">
    <property type="entry name" value="SH3-like_dom_sf"/>
</dbReference>
<gene>
    <name evidence="5" type="ORF">G7K_4309-t1</name>
</gene>
<protein>
    <recommendedName>
        <fullName evidence="4">SH3 domain-containing protein</fullName>
    </recommendedName>
</protein>
<dbReference type="Gene3D" id="2.30.30.40">
    <property type="entry name" value="SH3 Domains"/>
    <property type="match status" value="1"/>
</dbReference>
<dbReference type="EMBL" id="BACD03000030">
    <property type="protein sequence ID" value="GAO50175.1"/>
    <property type="molecule type" value="Genomic_DNA"/>
</dbReference>
<feature type="compositionally biased region" description="Acidic residues" evidence="3">
    <location>
        <begin position="184"/>
        <end position="204"/>
    </location>
</feature>
<dbReference type="SMART" id="SM00326">
    <property type="entry name" value="SH3"/>
    <property type="match status" value="1"/>
</dbReference>
<keyword evidence="6" id="KW-1185">Reference proteome</keyword>
<feature type="region of interest" description="Disordered" evidence="3">
    <location>
        <begin position="171"/>
        <end position="234"/>
    </location>
</feature>
<reference evidence="5 6" key="1">
    <citation type="journal article" date="2011" name="J. Gen. Appl. Microbiol.">
        <title>Draft genome sequencing of the enigmatic yeast Saitoella complicata.</title>
        <authorList>
            <person name="Nishida H."/>
            <person name="Hamamoto M."/>
            <person name="Sugiyama J."/>
        </authorList>
    </citation>
    <scope>NUCLEOTIDE SEQUENCE [LARGE SCALE GENOMIC DNA]</scope>
    <source>
        <strain evidence="5 6">NRRL Y-17804</strain>
    </source>
</reference>
<dbReference type="STRING" id="698492.A0A0E9NL84"/>
<sequence length="256" mass="28490">MEEAEAESQQHVKRISLDPSVLKAQPQEFIVRDYAYNPTDPLFHGPTPSSSPRSSLSLDLEQTRLDGPPYDEDADLASPQFQGHGFAFQASHEDEEVHGRAIALFDFVPEHENEVALSEGQLVWVSYRHGQGWLVAEDPATGESGLIPEDYIQLIGDFTGEELGVLHPQLSHSSHLQHDPSLPPEEEAESNLEEDEWIDEPDDTDPPRALSPALPESQATSPTPSQQLRTPVSRRTSQMGTLSYIVILDTLLIMFY</sequence>
<evidence type="ECO:0000313" key="5">
    <source>
        <dbReference type="EMBL" id="GAO50175.1"/>
    </source>
</evidence>
<accession>A0A0E9NL84</accession>
<proteinExistence type="predicted"/>
<organism evidence="5 6">
    <name type="scientific">Saitoella complicata (strain BCRC 22490 / CBS 7301 / JCM 7358 / NBRC 10748 / NRRL Y-17804)</name>
    <dbReference type="NCBI Taxonomy" id="698492"/>
    <lineage>
        <taxon>Eukaryota</taxon>
        <taxon>Fungi</taxon>
        <taxon>Dikarya</taxon>
        <taxon>Ascomycota</taxon>
        <taxon>Taphrinomycotina</taxon>
        <taxon>Taphrinomycotina incertae sedis</taxon>
        <taxon>Saitoella</taxon>
    </lineage>
</organism>
<comment type="caution">
    <text evidence="5">The sequence shown here is derived from an EMBL/GenBank/DDBJ whole genome shotgun (WGS) entry which is preliminary data.</text>
</comment>
<evidence type="ECO:0000259" key="4">
    <source>
        <dbReference type="PROSITE" id="PS50002"/>
    </source>
</evidence>
<evidence type="ECO:0000256" key="1">
    <source>
        <dbReference type="ARBA" id="ARBA00022443"/>
    </source>
</evidence>
<dbReference type="Proteomes" id="UP000033140">
    <property type="component" value="Unassembled WGS sequence"/>
</dbReference>
<name>A0A0E9NL84_SAICN</name>
<feature type="domain" description="SH3" evidence="4">
    <location>
        <begin position="96"/>
        <end position="157"/>
    </location>
</feature>
<dbReference type="AlphaFoldDB" id="A0A0E9NL84"/>
<feature type="compositionally biased region" description="Polar residues" evidence="3">
    <location>
        <begin position="217"/>
        <end position="234"/>
    </location>
</feature>